<protein>
    <submittedName>
        <fullName evidence="2">Metal-dependent hydrolase</fullName>
    </submittedName>
</protein>
<dbReference type="InterPro" id="IPR002725">
    <property type="entry name" value="YgjP-like_metallopeptidase"/>
</dbReference>
<dbReference type="PANTHER" id="PTHR30399:SF1">
    <property type="entry name" value="UTP PYROPHOSPHATASE"/>
    <property type="match status" value="1"/>
</dbReference>
<dbReference type="PANTHER" id="PTHR30399">
    <property type="entry name" value="UNCHARACTERIZED PROTEIN YGJP"/>
    <property type="match status" value="1"/>
</dbReference>
<organism evidence="2 3">
    <name type="scientific">Halobacteriovorax marinus</name>
    <dbReference type="NCBI Taxonomy" id="97084"/>
    <lineage>
        <taxon>Bacteria</taxon>
        <taxon>Pseudomonadati</taxon>
        <taxon>Bdellovibrionota</taxon>
        <taxon>Bacteriovoracia</taxon>
        <taxon>Bacteriovoracales</taxon>
        <taxon>Halobacteriovoraceae</taxon>
        <taxon>Halobacteriovorax</taxon>
    </lineage>
</organism>
<evidence type="ECO:0000313" key="2">
    <source>
        <dbReference type="EMBL" id="OUR95795.1"/>
    </source>
</evidence>
<dbReference type="CDD" id="cd07344">
    <property type="entry name" value="M48_yhfN_like"/>
    <property type="match status" value="1"/>
</dbReference>
<evidence type="ECO:0000313" key="3">
    <source>
        <dbReference type="Proteomes" id="UP000196531"/>
    </source>
</evidence>
<dbReference type="Pfam" id="PF01863">
    <property type="entry name" value="YgjP-like"/>
    <property type="match status" value="1"/>
</dbReference>
<dbReference type="EMBL" id="MAAO01000007">
    <property type="protein sequence ID" value="OUR95795.1"/>
    <property type="molecule type" value="Genomic_DNA"/>
</dbReference>
<keyword evidence="2" id="KW-0378">Hydrolase</keyword>
<evidence type="ECO:0000259" key="1">
    <source>
        <dbReference type="Pfam" id="PF01863"/>
    </source>
</evidence>
<gene>
    <name evidence="2" type="ORF">A9Q84_14940</name>
</gene>
<dbReference type="Gene3D" id="3.30.2010.10">
    <property type="entry name" value="Metalloproteases ('zincins'), catalytic domain"/>
    <property type="match status" value="1"/>
</dbReference>
<dbReference type="Proteomes" id="UP000196531">
    <property type="component" value="Unassembled WGS sequence"/>
</dbReference>
<name>A0A1Y5F946_9BACT</name>
<proteinExistence type="predicted"/>
<sequence length="169" mass="20081">MTKLKYFQNYPATIKDQVLSLIESGKLKSYLKNKYPNPHHINSDKLLYQYANDLKKQYMRNTPQISKVLYEKQKDLINNALGTHSFVSRNHGGKLKSKHEIRIAMFLKEAPEEMLEMLVVHELAHFKEKDHNKAFYKLCQYMQPDYHQVEFDLRLYLVLLDQGESLFNN</sequence>
<dbReference type="AlphaFoldDB" id="A0A1Y5F946"/>
<comment type="caution">
    <text evidence="2">The sequence shown here is derived from an EMBL/GenBank/DDBJ whole genome shotgun (WGS) entry which is preliminary data.</text>
</comment>
<reference evidence="3" key="1">
    <citation type="journal article" date="2017" name="Proc. Natl. Acad. Sci. U.S.A.">
        <title>Simulation of Deepwater Horizon oil plume reveals substrate specialization within a complex community of hydrocarbon-degraders.</title>
        <authorList>
            <person name="Hu P."/>
            <person name="Dubinsky E.A."/>
            <person name="Probst A.J."/>
            <person name="Wang J."/>
            <person name="Sieber C.M.K."/>
            <person name="Tom L.M."/>
            <person name="Gardinali P."/>
            <person name="Banfield J.F."/>
            <person name="Atlas R.M."/>
            <person name="Andersen G.L."/>
        </authorList>
    </citation>
    <scope>NUCLEOTIDE SEQUENCE [LARGE SCALE GENOMIC DNA]</scope>
</reference>
<feature type="domain" description="YgjP-like metallopeptidase" evidence="1">
    <location>
        <begin position="93"/>
        <end position="153"/>
    </location>
</feature>
<dbReference type="InterPro" id="IPR053136">
    <property type="entry name" value="UTP_pyrophosphatase-like"/>
</dbReference>
<dbReference type="GO" id="GO:0016787">
    <property type="term" value="F:hydrolase activity"/>
    <property type="evidence" value="ECO:0007669"/>
    <property type="project" value="UniProtKB-KW"/>
</dbReference>
<accession>A0A1Y5F946</accession>